<evidence type="ECO:0008006" key="5">
    <source>
        <dbReference type="Google" id="ProtNLM"/>
    </source>
</evidence>
<evidence type="ECO:0000313" key="4">
    <source>
        <dbReference type="Proteomes" id="UP000604273"/>
    </source>
</evidence>
<dbReference type="EMBL" id="JABFAI010000249">
    <property type="protein sequence ID" value="KAF4948977.1"/>
    <property type="molecule type" value="Genomic_DNA"/>
</dbReference>
<dbReference type="OrthoDB" id="5431013at2759"/>
<name>A0A8H4WST5_9HYPO</name>
<evidence type="ECO:0000313" key="3">
    <source>
        <dbReference type="EMBL" id="KAF4948977.1"/>
    </source>
</evidence>
<comment type="caution">
    <text evidence="3">The sequence shown here is derived from an EMBL/GenBank/DDBJ whole genome shotgun (WGS) entry which is preliminary data.</text>
</comment>
<proteinExistence type="predicted"/>
<evidence type="ECO:0000256" key="1">
    <source>
        <dbReference type="SAM" id="Coils"/>
    </source>
</evidence>
<dbReference type="Proteomes" id="UP000604273">
    <property type="component" value="Unassembled WGS sequence"/>
</dbReference>
<feature type="compositionally biased region" description="Polar residues" evidence="2">
    <location>
        <begin position="262"/>
        <end position="276"/>
    </location>
</feature>
<protein>
    <recommendedName>
        <fullName evidence="5">Fungal N-terminal domain-containing protein</fullName>
    </recommendedName>
</protein>
<feature type="coiled-coil region" evidence="1">
    <location>
        <begin position="112"/>
        <end position="162"/>
    </location>
</feature>
<reference evidence="3" key="2">
    <citation type="submission" date="2020-05" db="EMBL/GenBank/DDBJ databases">
        <authorList>
            <person name="Kim H.-S."/>
            <person name="Proctor R.H."/>
            <person name="Brown D.W."/>
        </authorList>
    </citation>
    <scope>NUCLEOTIDE SEQUENCE</scope>
    <source>
        <strain evidence="3">NRRL 45417</strain>
    </source>
</reference>
<gene>
    <name evidence="3" type="ORF">FGADI_9262</name>
</gene>
<accession>A0A8H4WST5</accession>
<evidence type="ECO:0000256" key="2">
    <source>
        <dbReference type="SAM" id="MobiDB-lite"/>
    </source>
</evidence>
<feature type="region of interest" description="Disordered" evidence="2">
    <location>
        <begin position="262"/>
        <end position="282"/>
    </location>
</feature>
<sequence length="710" mass="79686">MAEALSAVGAVASFIQVVDATLRTSLYLYNFFSSLNNADSERRRHVIVLEETYDTILLVRAATNDAALKENELVLLSKQLRSITGELSMLEKLIQGKEPAKLGTKMMWVLKKSEMHQTLQNLENHKNNLIAKLQALNILTELDSLKQLVEQQNKDVTILKADLQAGLSGLQTRIDSNFQNLDDGGNLNVSASENCLKRVFKRILDEHVFHRVRERLATESSLNNAATISQMQSVVGHATRQILTEINENANEDMLLLQRGNRTNQESENSAPSPSNRFHRPDSFLSIYGQTKTGSLMKRNSTKDYDYAAATYRSLTRSEWAYEISIPPVGKFRVEHRTFAGPQTHFWTLNFVFWPTCHSIFTRCISLKYSSRRDTQGYIAIFPSLMIRPMISEGDAIGKSIVEDDVDGVVARYQAHKNSLFDQYPNGMSLLQSKKLALLAGKYKVARFLLSQGADPTQTQAYGWNGIQSLTYMAIVNAISLLKPTRGEYLLLFFDLFQSMIAAGCSLQGLKVDFMIAGAFLRLPFNSDGDVDSSEPEYTGCATELGFFEMQKHRAAESYLANIRPLAQFLSLQGCKLIRDRALSTALSSPKRMTLPVLQELGLKGNYKDQSSTSMKSVLYLALDALHKSLVSPGILLRNLIRLISGGADIYDIEWACDDKTRMFQQEGLISPTLVANATGLLVEWVFVLQETGHDPVDVILEDRRRRKEF</sequence>
<reference evidence="3" key="1">
    <citation type="journal article" date="2020" name="BMC Genomics">
        <title>Correction to: Identification and distribution of gene clusters required for synthesis of sphingolipid metabolism inhibitors in diverse species of the filamentous fungus Fusarium.</title>
        <authorList>
            <person name="Kim H.S."/>
            <person name="Lohmar J.M."/>
            <person name="Busman M."/>
            <person name="Brown D.W."/>
            <person name="Naumann T.A."/>
            <person name="Divon H.H."/>
            <person name="Lysoe E."/>
            <person name="Uhlig S."/>
            <person name="Proctor R.H."/>
        </authorList>
    </citation>
    <scope>NUCLEOTIDE SEQUENCE</scope>
    <source>
        <strain evidence="3">NRRL 45417</strain>
    </source>
</reference>
<keyword evidence="4" id="KW-1185">Reference proteome</keyword>
<organism evidence="3 4">
    <name type="scientific">Fusarium gaditjirri</name>
    <dbReference type="NCBI Taxonomy" id="282569"/>
    <lineage>
        <taxon>Eukaryota</taxon>
        <taxon>Fungi</taxon>
        <taxon>Dikarya</taxon>
        <taxon>Ascomycota</taxon>
        <taxon>Pezizomycotina</taxon>
        <taxon>Sordariomycetes</taxon>
        <taxon>Hypocreomycetidae</taxon>
        <taxon>Hypocreales</taxon>
        <taxon>Nectriaceae</taxon>
        <taxon>Fusarium</taxon>
        <taxon>Fusarium nisikadoi species complex</taxon>
    </lineage>
</organism>
<dbReference type="AlphaFoldDB" id="A0A8H4WST5"/>
<keyword evidence="1" id="KW-0175">Coiled coil</keyword>